<accession>A0ACB8TUJ4</accession>
<reference evidence="1" key="1">
    <citation type="journal article" date="2021" name="Environ. Microbiol.">
        <title>Gene family expansions and transcriptome signatures uncover fungal adaptations to wood decay.</title>
        <authorList>
            <person name="Hage H."/>
            <person name="Miyauchi S."/>
            <person name="Viragh M."/>
            <person name="Drula E."/>
            <person name="Min B."/>
            <person name="Chaduli D."/>
            <person name="Navarro D."/>
            <person name="Favel A."/>
            <person name="Norest M."/>
            <person name="Lesage-Meessen L."/>
            <person name="Balint B."/>
            <person name="Merenyi Z."/>
            <person name="de Eugenio L."/>
            <person name="Morin E."/>
            <person name="Martinez A.T."/>
            <person name="Baldrian P."/>
            <person name="Stursova M."/>
            <person name="Martinez M.J."/>
            <person name="Novotny C."/>
            <person name="Magnuson J.K."/>
            <person name="Spatafora J.W."/>
            <person name="Maurice S."/>
            <person name="Pangilinan J."/>
            <person name="Andreopoulos W."/>
            <person name="LaButti K."/>
            <person name="Hundley H."/>
            <person name="Na H."/>
            <person name="Kuo A."/>
            <person name="Barry K."/>
            <person name="Lipzen A."/>
            <person name="Henrissat B."/>
            <person name="Riley R."/>
            <person name="Ahrendt S."/>
            <person name="Nagy L.G."/>
            <person name="Grigoriev I.V."/>
            <person name="Martin F."/>
            <person name="Rosso M.N."/>
        </authorList>
    </citation>
    <scope>NUCLEOTIDE SEQUENCE</scope>
    <source>
        <strain evidence="1">CBS 384.51</strain>
    </source>
</reference>
<gene>
    <name evidence="1" type="ORF">BDY19DRAFT_965152</name>
</gene>
<name>A0ACB8TUJ4_9APHY</name>
<organism evidence="1 2">
    <name type="scientific">Irpex rosettiformis</name>
    <dbReference type="NCBI Taxonomy" id="378272"/>
    <lineage>
        <taxon>Eukaryota</taxon>
        <taxon>Fungi</taxon>
        <taxon>Dikarya</taxon>
        <taxon>Basidiomycota</taxon>
        <taxon>Agaricomycotina</taxon>
        <taxon>Agaricomycetes</taxon>
        <taxon>Polyporales</taxon>
        <taxon>Irpicaceae</taxon>
        <taxon>Irpex</taxon>
    </lineage>
</organism>
<dbReference type="EMBL" id="MU274929">
    <property type="protein sequence ID" value="KAI0085690.1"/>
    <property type="molecule type" value="Genomic_DNA"/>
</dbReference>
<sequence length="87" mass="8808">MKFFTILSTLIFAVVSVSASCPIDDCECQSPTGCPGQCIQSSNTGPLCAGYCGDTGAQPCAACAGQGNNKANCLFDTTGTVCSLIVE</sequence>
<protein>
    <submittedName>
        <fullName evidence="1">Uncharacterized protein</fullName>
    </submittedName>
</protein>
<keyword evidence="2" id="KW-1185">Reference proteome</keyword>
<evidence type="ECO:0000313" key="2">
    <source>
        <dbReference type="Proteomes" id="UP001055072"/>
    </source>
</evidence>
<evidence type="ECO:0000313" key="1">
    <source>
        <dbReference type="EMBL" id="KAI0085690.1"/>
    </source>
</evidence>
<dbReference type="Proteomes" id="UP001055072">
    <property type="component" value="Unassembled WGS sequence"/>
</dbReference>
<proteinExistence type="predicted"/>
<comment type="caution">
    <text evidence="1">The sequence shown here is derived from an EMBL/GenBank/DDBJ whole genome shotgun (WGS) entry which is preliminary data.</text>
</comment>